<dbReference type="FunFam" id="1.10.1200.10:FF:000005">
    <property type="entry name" value="Nonribosomal peptide synthetase 1"/>
    <property type="match status" value="1"/>
</dbReference>
<dbReference type="InterPro" id="IPR006162">
    <property type="entry name" value="Ppantetheine_attach_site"/>
</dbReference>
<dbReference type="CDD" id="cd05930">
    <property type="entry name" value="A_NRPS"/>
    <property type="match status" value="1"/>
</dbReference>
<keyword evidence="3" id="KW-0596">Phosphopantetheine</keyword>
<dbReference type="SUPFAM" id="SSF47336">
    <property type="entry name" value="ACP-like"/>
    <property type="match status" value="2"/>
</dbReference>
<dbReference type="GO" id="GO:0043041">
    <property type="term" value="P:amino acid activation for nonribosomal peptide biosynthetic process"/>
    <property type="evidence" value="ECO:0007669"/>
    <property type="project" value="TreeGrafter"/>
</dbReference>
<feature type="domain" description="Carrier" evidence="6">
    <location>
        <begin position="504"/>
        <end position="579"/>
    </location>
</feature>
<dbReference type="InterPro" id="IPR010071">
    <property type="entry name" value="AA_adenyl_dom"/>
</dbReference>
<dbReference type="Gene3D" id="2.30.38.10">
    <property type="entry name" value="Luciferase, Domain 3"/>
    <property type="match status" value="1"/>
</dbReference>
<sequence length="2074" mass="228096">MKPSTLQGLFEAQAIQTPDAVALIEPGRSLSFRELDHLSGQLAAQLVQQGVMPFDFVPITLAKSVDAVVAILAVLKVGAAYVPLSQRFPEQFTRSILDDIQAKVCVGEVAAPLTVLHAPRQATSTHLPKMSSAGAENPIAWVLYTSGSTGKPKGVLGTHSACLARCDALLKHQPLVANDVCVAYTALTVVDSFWEIFGPLSVGAPVLVLAEPQALDFMGQVQLLQKHSVTRICLVPSMLRVFIDNCSQLTELLPKLRTWIVSGEPLDRKLVRQFYASCPDATLFNQYGLTESCADATSYNTRDLINDPGDGMVPVGQVFDHSSLHIVNPDLEEVAPGEEGQVCLGGACVAAGYLNAPQASAERFRHLANLSDGPVLMTGDLGRIDEQGQLLVSGRMDRQVKVRGFRVSLDQIEATLNSLPDVAQSLVLTQTEKGRLQVVAYVVAAQPGLDIEQLIRALGSTLPDYMRPEGFVLLDRMPTTHSGKPDRKSLPLWKPQTSAPQGVRDVQRKNGGLQGVWCKSLKLESCASQLDFFALGGDSLELLRMTATLQSRWQKRLDMSRFLTTPTFATLSHLLDSAPSLELCGTAVSEHREDTATPGQRQIWLHDQSLDNATAYIITVGCRLIGEFSLNTFSQAMNTLVERHPALRANLVLEGSSIVQRLRSASESKVYEQDLEGDAGLNSPALQHTPEAVVEFIAKGIDIQHDAPVQALVFNEADDRHLVVIKAHHAIIDGPGLDVVLKELSTLYGNALRQQPIATATYSTEQYFARCKELDTALINPDEQAFWIDRLRGSRPSLLIEPDVVMFNGTETCGALDLTWSGEKLAAIQDAATRWSSTPYALFLTAYALTLAAYAPSQDTAYIGVPVSRRQGSAANMPGCFIETIPCPIPLFRSGTLEEAHKRSLEPLKQSLAHMSVPFQKIVESAAASKHAIAPNTFQTLLAFDTEHESQLQFEGTSSSPLLLEGASAKYPLSADIYTAHDRWRMRFEYDRRHYTDDFAESIAAHFQSVLDHLVQHAEADVSRVLNTHPANTGRQPVSLHGQECPAQIHTIAQRIAQIAKDSPDRIAIRSADGELSYGLLEVLSDRVADGLIKKGVHIGQTVSVALERDRWFIVGLLGIHKAGAAYSPLPENAPSNRLHNLIKAAAPALILSSGKRYQQLLQEQGTPEVVDVVPLCNSEAHAPGIRPSMGAAAYVLFTSGTTGAPKGVAVSHLALANLVTSFAQELSVTRQDVVLAITPLTFDIAGLEIWLPLSEGALVVLLGEGAPGDPQQLAHVIRTQGISIMQATPATWLMLVDDGWSGAPSLRVLCGGEALSIELARQLYARVIQLRNVYGPTETTIWSTCLLIQEHHLEGTVLPLGQPIQNTSLHVVDARGDPCQRGVPGELWIGGQGVALGYVGQKELTAQKFVSKPLLDPTLLYRTGDLVRWRVNGDLEFLGRMDDQVKLRGFRIELGEIAHALRQHDGVTDALVLADTQAVEARLVAYVMPAHRAHDSAGLREGLRRELPEYMVPSAFVGIDQWPLTQNGKIDRRALPQPQAATGGNGALPTEGLPRQLAQAWSEVLEIQHLSVEDNFFDLGGHSLLAMRLISRLRDDGLEINLRQFFDRPTIARQAEFFAQQPRDPLITAVEIPRLPREEFLPLSMTQNRLWILDQLVPGNPVYNIPLALRLTGPLQQGALVKALEAIVQRHEILRANFINDDGEPQITLRTSAAVPFEKVELSADNLDELLTERARRPFDLSEDALIRATLVTLEAEHHVLLLVIHHIVFDGWSQSVLLKELAQLYSDFCNARTSSLPELAYQYIDYAQWKRTQLAEQGVFERQQRFWREKFDSAPKTFGLPTDFPRPAVQSFAGAEYVFELAQPLMRDLESLARQQRVTLFSLMLSAFAATLAQLSGSRDVVIGTDLAGRKASGSDSLVGFFVNNVPLRFEVAPDLSWQQLVSHVHDQFMEVIDQPVDLEFDQIVDAVRPKRETNRNLLFQTLFALHHETDEMLHWHNLTVDRLDFDSATSPFDLSLHVTRRSERFVGLCRYSTSLYLGLSIEMLCTSFTTLLELWSTSLNSRCEASPRNSE</sequence>
<dbReference type="Gene3D" id="3.30.559.10">
    <property type="entry name" value="Chloramphenicol acetyltransferase-like domain"/>
    <property type="match status" value="2"/>
</dbReference>
<dbReference type="NCBIfam" id="TIGR01733">
    <property type="entry name" value="AA-adenyl-dom"/>
    <property type="match status" value="1"/>
</dbReference>
<feature type="region of interest" description="Disordered" evidence="5">
    <location>
        <begin position="478"/>
        <end position="506"/>
    </location>
</feature>
<dbReference type="InterPro" id="IPR023213">
    <property type="entry name" value="CAT-like_dom_sf"/>
</dbReference>
<dbReference type="EMBL" id="WIVU01000012">
    <property type="protein sequence ID" value="MQU05753.1"/>
    <property type="molecule type" value="Genomic_DNA"/>
</dbReference>
<dbReference type="SUPFAM" id="SSF56801">
    <property type="entry name" value="Acetyl-CoA synthetase-like"/>
    <property type="match status" value="2"/>
</dbReference>
<evidence type="ECO:0000256" key="4">
    <source>
        <dbReference type="ARBA" id="ARBA00022553"/>
    </source>
</evidence>
<feature type="domain" description="Carrier" evidence="6">
    <location>
        <begin position="1549"/>
        <end position="1623"/>
    </location>
</feature>
<comment type="cofactor">
    <cofactor evidence="1">
        <name>pantetheine 4'-phosphate</name>
        <dbReference type="ChEBI" id="CHEBI:47942"/>
    </cofactor>
</comment>
<evidence type="ECO:0000313" key="7">
    <source>
        <dbReference type="EMBL" id="MQU05753.1"/>
    </source>
</evidence>
<dbReference type="Pfam" id="PF13193">
    <property type="entry name" value="AMP-binding_C"/>
    <property type="match status" value="2"/>
</dbReference>
<evidence type="ECO:0000313" key="8">
    <source>
        <dbReference type="Proteomes" id="UP000478064"/>
    </source>
</evidence>
<evidence type="ECO:0000256" key="3">
    <source>
        <dbReference type="ARBA" id="ARBA00022450"/>
    </source>
</evidence>
<dbReference type="PANTHER" id="PTHR45527:SF1">
    <property type="entry name" value="FATTY ACID SYNTHASE"/>
    <property type="match status" value="1"/>
</dbReference>
<gene>
    <name evidence="7" type="ORF">GHO27_08630</name>
</gene>
<name>A0A6L5HR54_9PSED</name>
<dbReference type="GO" id="GO:0031177">
    <property type="term" value="F:phosphopantetheine binding"/>
    <property type="evidence" value="ECO:0007669"/>
    <property type="project" value="InterPro"/>
</dbReference>
<dbReference type="Gene3D" id="1.10.1200.10">
    <property type="entry name" value="ACP-like"/>
    <property type="match status" value="2"/>
</dbReference>
<dbReference type="GO" id="GO:0003824">
    <property type="term" value="F:catalytic activity"/>
    <property type="evidence" value="ECO:0007669"/>
    <property type="project" value="InterPro"/>
</dbReference>
<dbReference type="SUPFAM" id="SSF52777">
    <property type="entry name" value="CoA-dependent acyltransferases"/>
    <property type="match status" value="4"/>
</dbReference>
<dbReference type="Gene3D" id="3.40.50.12780">
    <property type="entry name" value="N-terminal domain of ligase-like"/>
    <property type="match status" value="1"/>
</dbReference>
<evidence type="ECO:0000256" key="5">
    <source>
        <dbReference type="SAM" id="MobiDB-lite"/>
    </source>
</evidence>
<dbReference type="InterPro" id="IPR009081">
    <property type="entry name" value="PP-bd_ACP"/>
</dbReference>
<dbReference type="PROSITE" id="PS00455">
    <property type="entry name" value="AMP_BINDING"/>
    <property type="match status" value="2"/>
</dbReference>
<proteinExistence type="inferred from homology"/>
<dbReference type="InterPro" id="IPR036736">
    <property type="entry name" value="ACP-like_sf"/>
</dbReference>
<accession>A0A6L5HR54</accession>
<dbReference type="Gene3D" id="3.30.559.30">
    <property type="entry name" value="Nonribosomal peptide synthetase, condensation domain"/>
    <property type="match status" value="2"/>
</dbReference>
<dbReference type="RefSeq" id="WP_153373615.1">
    <property type="nucleotide sequence ID" value="NZ_WIVU01000012.1"/>
</dbReference>
<evidence type="ECO:0000256" key="2">
    <source>
        <dbReference type="ARBA" id="ARBA00006432"/>
    </source>
</evidence>
<evidence type="ECO:0000259" key="6">
    <source>
        <dbReference type="PROSITE" id="PS50075"/>
    </source>
</evidence>
<dbReference type="InterPro" id="IPR020806">
    <property type="entry name" value="PKS_PP-bd"/>
</dbReference>
<dbReference type="InterPro" id="IPR020845">
    <property type="entry name" value="AMP-binding_CS"/>
</dbReference>
<dbReference type="PROSITE" id="PS00012">
    <property type="entry name" value="PHOSPHOPANTETHEINE"/>
    <property type="match status" value="2"/>
</dbReference>
<dbReference type="InterPro" id="IPR045851">
    <property type="entry name" value="AMP-bd_C_sf"/>
</dbReference>
<dbReference type="Pfam" id="PF00550">
    <property type="entry name" value="PP-binding"/>
    <property type="match status" value="2"/>
</dbReference>
<evidence type="ECO:0000256" key="1">
    <source>
        <dbReference type="ARBA" id="ARBA00001957"/>
    </source>
</evidence>
<dbReference type="Gene3D" id="3.40.50.980">
    <property type="match status" value="2"/>
</dbReference>
<dbReference type="PANTHER" id="PTHR45527">
    <property type="entry name" value="NONRIBOSOMAL PEPTIDE SYNTHETASE"/>
    <property type="match status" value="1"/>
</dbReference>
<dbReference type="GO" id="GO:0044550">
    <property type="term" value="P:secondary metabolite biosynthetic process"/>
    <property type="evidence" value="ECO:0007669"/>
    <property type="project" value="TreeGrafter"/>
</dbReference>
<dbReference type="FunFam" id="3.30.300.30:FF:000010">
    <property type="entry name" value="Enterobactin synthetase component F"/>
    <property type="match status" value="1"/>
</dbReference>
<dbReference type="Proteomes" id="UP000478064">
    <property type="component" value="Unassembled WGS sequence"/>
</dbReference>
<keyword evidence="4" id="KW-0597">Phosphoprotein</keyword>
<comment type="caution">
    <text evidence="7">The sequence shown here is derived from an EMBL/GenBank/DDBJ whole genome shotgun (WGS) entry which is preliminary data.</text>
</comment>
<dbReference type="InterPro" id="IPR042099">
    <property type="entry name" value="ANL_N_sf"/>
</dbReference>
<protein>
    <submittedName>
        <fullName evidence="7">Amino acid adenylation domain-containing protein</fullName>
    </submittedName>
</protein>
<dbReference type="CDD" id="cd19531">
    <property type="entry name" value="LCL_NRPS-like"/>
    <property type="match status" value="1"/>
</dbReference>
<dbReference type="GO" id="GO:0005737">
    <property type="term" value="C:cytoplasm"/>
    <property type="evidence" value="ECO:0007669"/>
    <property type="project" value="TreeGrafter"/>
</dbReference>
<dbReference type="PROSITE" id="PS50075">
    <property type="entry name" value="CARRIER"/>
    <property type="match status" value="2"/>
</dbReference>
<comment type="similarity">
    <text evidence="2">Belongs to the ATP-dependent AMP-binding enzyme family.</text>
</comment>
<dbReference type="Pfam" id="PF00501">
    <property type="entry name" value="AMP-binding"/>
    <property type="match status" value="2"/>
</dbReference>
<dbReference type="Pfam" id="PF00668">
    <property type="entry name" value="Condensation"/>
    <property type="match status" value="2"/>
</dbReference>
<dbReference type="InterPro" id="IPR025110">
    <property type="entry name" value="AMP-bd_C"/>
</dbReference>
<reference evidence="7 8" key="1">
    <citation type="submission" date="2019-10" db="EMBL/GenBank/DDBJ databases">
        <title>Evaluation of single-gene subtyping targets for Pseudomonas.</title>
        <authorList>
            <person name="Reichler S.J."/>
            <person name="Orsi R.H."/>
            <person name="Wiedmann M."/>
            <person name="Martin N.H."/>
            <person name="Murphy S.I."/>
        </authorList>
    </citation>
    <scope>NUCLEOTIDE SEQUENCE [LARGE SCALE GENOMIC DNA]</scope>
    <source>
        <strain evidence="7 8">FSL R10-1637</strain>
    </source>
</reference>
<dbReference type="Gene3D" id="3.30.300.30">
    <property type="match status" value="2"/>
</dbReference>
<dbReference type="SMART" id="SM00823">
    <property type="entry name" value="PKS_PP"/>
    <property type="match status" value="1"/>
</dbReference>
<organism evidence="7 8">
    <name type="scientific">Pseudomonas helleri</name>
    <dbReference type="NCBI Taxonomy" id="1608996"/>
    <lineage>
        <taxon>Bacteria</taxon>
        <taxon>Pseudomonadati</taxon>
        <taxon>Pseudomonadota</taxon>
        <taxon>Gammaproteobacteria</taxon>
        <taxon>Pseudomonadales</taxon>
        <taxon>Pseudomonadaceae</taxon>
        <taxon>Pseudomonas</taxon>
    </lineage>
</organism>
<dbReference type="InterPro" id="IPR001242">
    <property type="entry name" value="Condensation_dom"/>
</dbReference>
<dbReference type="InterPro" id="IPR000873">
    <property type="entry name" value="AMP-dep_synth/lig_dom"/>
</dbReference>